<dbReference type="AlphaFoldDB" id="A0A494XF33"/>
<dbReference type="GO" id="GO:0003700">
    <property type="term" value="F:DNA-binding transcription factor activity"/>
    <property type="evidence" value="ECO:0007669"/>
    <property type="project" value="InterPro"/>
</dbReference>
<dbReference type="RefSeq" id="WP_120979660.1">
    <property type="nucleotide sequence ID" value="NZ_RBZM01000012.1"/>
</dbReference>
<dbReference type="Pfam" id="PF01047">
    <property type="entry name" value="MarR"/>
    <property type="match status" value="1"/>
</dbReference>
<name>A0A494XF33_9BACL</name>
<feature type="domain" description="HTH marR-type" evidence="2">
    <location>
        <begin position="15"/>
        <end position="151"/>
    </location>
</feature>
<dbReference type="InterPro" id="IPR036390">
    <property type="entry name" value="WH_DNA-bd_sf"/>
</dbReference>
<comment type="caution">
    <text evidence="3">The sequence shown here is derived from an EMBL/GenBank/DDBJ whole genome shotgun (WGS) entry which is preliminary data.</text>
</comment>
<dbReference type="PROSITE" id="PS50995">
    <property type="entry name" value="HTH_MARR_2"/>
    <property type="match status" value="1"/>
</dbReference>
<dbReference type="Gene3D" id="1.10.10.10">
    <property type="entry name" value="Winged helix-like DNA-binding domain superfamily/Winged helix DNA-binding domain"/>
    <property type="match status" value="1"/>
</dbReference>
<keyword evidence="4" id="KW-1185">Reference proteome</keyword>
<evidence type="ECO:0000313" key="3">
    <source>
        <dbReference type="EMBL" id="RKP46759.1"/>
    </source>
</evidence>
<dbReference type="GO" id="GO:0003677">
    <property type="term" value="F:DNA binding"/>
    <property type="evidence" value="ECO:0007669"/>
    <property type="project" value="UniProtKB-KW"/>
</dbReference>
<dbReference type="InterPro" id="IPR000835">
    <property type="entry name" value="HTH_MarR-typ"/>
</dbReference>
<sequence length="159" mass="17458">MSTSRLLPSESPPPAGALLELLIRTTHRLHHEFEAQLSALDIPPYLTGPRLRLLVAVSEVGKIRMSDLAAKLGIKPRTVTQFVDALEQENLLIRIPDPDDRRATFLQLSDIAPPLMTKARAAMSESAEKVLAAFPSEGRTQLHELLNRLAHGVSGISEE</sequence>
<dbReference type="PANTHER" id="PTHR33164">
    <property type="entry name" value="TRANSCRIPTIONAL REGULATOR, MARR FAMILY"/>
    <property type="match status" value="1"/>
</dbReference>
<dbReference type="EMBL" id="RBZM01000012">
    <property type="protein sequence ID" value="RKP46759.1"/>
    <property type="molecule type" value="Genomic_DNA"/>
</dbReference>
<dbReference type="GO" id="GO:0006950">
    <property type="term" value="P:response to stress"/>
    <property type="evidence" value="ECO:0007669"/>
    <property type="project" value="TreeGrafter"/>
</dbReference>
<evidence type="ECO:0000256" key="1">
    <source>
        <dbReference type="ARBA" id="ARBA00023125"/>
    </source>
</evidence>
<evidence type="ECO:0000259" key="2">
    <source>
        <dbReference type="PROSITE" id="PS50995"/>
    </source>
</evidence>
<dbReference type="SUPFAM" id="SSF46785">
    <property type="entry name" value="Winged helix' DNA-binding domain"/>
    <property type="match status" value="1"/>
</dbReference>
<dbReference type="SMART" id="SM00347">
    <property type="entry name" value="HTH_MARR"/>
    <property type="match status" value="1"/>
</dbReference>
<dbReference type="OrthoDB" id="9799747at2"/>
<gene>
    <name evidence="3" type="ORF">D7Z26_24465</name>
</gene>
<dbReference type="InterPro" id="IPR036388">
    <property type="entry name" value="WH-like_DNA-bd_sf"/>
</dbReference>
<dbReference type="PANTHER" id="PTHR33164:SF57">
    <property type="entry name" value="MARR-FAMILY TRANSCRIPTIONAL REGULATOR"/>
    <property type="match status" value="1"/>
</dbReference>
<dbReference type="Proteomes" id="UP000282076">
    <property type="component" value="Unassembled WGS sequence"/>
</dbReference>
<accession>A0A494XF33</accession>
<dbReference type="InterPro" id="IPR039422">
    <property type="entry name" value="MarR/SlyA-like"/>
</dbReference>
<dbReference type="PRINTS" id="PR00598">
    <property type="entry name" value="HTHMARR"/>
</dbReference>
<reference evidence="3 4" key="1">
    <citation type="submission" date="2018-10" db="EMBL/GenBank/DDBJ databases">
        <title>Cohnella sp. M2MS4P-1, whole genome shotgun sequence.</title>
        <authorList>
            <person name="Tuo L."/>
        </authorList>
    </citation>
    <scope>NUCLEOTIDE SEQUENCE [LARGE SCALE GENOMIC DNA]</scope>
    <source>
        <strain evidence="3 4">M2MS4P-1</strain>
    </source>
</reference>
<keyword evidence="1" id="KW-0238">DNA-binding</keyword>
<proteinExistence type="predicted"/>
<protein>
    <submittedName>
        <fullName evidence="3">MarR family transcriptional regulator</fullName>
    </submittedName>
</protein>
<evidence type="ECO:0000313" key="4">
    <source>
        <dbReference type="Proteomes" id="UP000282076"/>
    </source>
</evidence>
<organism evidence="3 4">
    <name type="scientific">Cohnella endophytica</name>
    <dbReference type="NCBI Taxonomy" id="2419778"/>
    <lineage>
        <taxon>Bacteria</taxon>
        <taxon>Bacillati</taxon>
        <taxon>Bacillota</taxon>
        <taxon>Bacilli</taxon>
        <taxon>Bacillales</taxon>
        <taxon>Paenibacillaceae</taxon>
        <taxon>Cohnella</taxon>
    </lineage>
</organism>